<evidence type="ECO:0000313" key="2">
    <source>
        <dbReference type="Proteomes" id="UP000265520"/>
    </source>
</evidence>
<dbReference type="AlphaFoldDB" id="A0A392VTF8"/>
<dbReference type="Proteomes" id="UP000265520">
    <property type="component" value="Unassembled WGS sequence"/>
</dbReference>
<accession>A0A392VTF8</accession>
<evidence type="ECO:0000313" key="1">
    <source>
        <dbReference type="EMBL" id="MCI90773.1"/>
    </source>
</evidence>
<keyword evidence="2" id="KW-1185">Reference proteome</keyword>
<name>A0A392VTF8_9FABA</name>
<sequence length="41" mass="4416">MTVRTWERGRKNTNSGGETTVVLTDHGIVGRLALSTSPFGL</sequence>
<organism evidence="1 2">
    <name type="scientific">Trifolium medium</name>
    <dbReference type="NCBI Taxonomy" id="97028"/>
    <lineage>
        <taxon>Eukaryota</taxon>
        <taxon>Viridiplantae</taxon>
        <taxon>Streptophyta</taxon>
        <taxon>Embryophyta</taxon>
        <taxon>Tracheophyta</taxon>
        <taxon>Spermatophyta</taxon>
        <taxon>Magnoliopsida</taxon>
        <taxon>eudicotyledons</taxon>
        <taxon>Gunneridae</taxon>
        <taxon>Pentapetalae</taxon>
        <taxon>rosids</taxon>
        <taxon>fabids</taxon>
        <taxon>Fabales</taxon>
        <taxon>Fabaceae</taxon>
        <taxon>Papilionoideae</taxon>
        <taxon>50 kb inversion clade</taxon>
        <taxon>NPAAA clade</taxon>
        <taxon>Hologalegina</taxon>
        <taxon>IRL clade</taxon>
        <taxon>Trifolieae</taxon>
        <taxon>Trifolium</taxon>
    </lineage>
</organism>
<reference evidence="1 2" key="1">
    <citation type="journal article" date="2018" name="Front. Plant Sci.">
        <title>Red Clover (Trifolium pratense) and Zigzag Clover (T. medium) - A Picture of Genomic Similarities and Differences.</title>
        <authorList>
            <person name="Dluhosova J."/>
            <person name="Istvanek J."/>
            <person name="Nedelnik J."/>
            <person name="Repkova J."/>
        </authorList>
    </citation>
    <scope>NUCLEOTIDE SEQUENCE [LARGE SCALE GENOMIC DNA]</scope>
    <source>
        <strain evidence="2">cv. 10/8</strain>
        <tissue evidence="1">Leaf</tissue>
    </source>
</reference>
<protein>
    <submittedName>
        <fullName evidence="1">Uncharacterized protein</fullName>
    </submittedName>
</protein>
<comment type="caution">
    <text evidence="1">The sequence shown here is derived from an EMBL/GenBank/DDBJ whole genome shotgun (WGS) entry which is preliminary data.</text>
</comment>
<feature type="non-terminal residue" evidence="1">
    <location>
        <position position="41"/>
    </location>
</feature>
<dbReference type="EMBL" id="LXQA011253897">
    <property type="protein sequence ID" value="MCI90773.1"/>
    <property type="molecule type" value="Genomic_DNA"/>
</dbReference>
<proteinExistence type="predicted"/>